<keyword evidence="2" id="KW-1185">Reference proteome</keyword>
<proteinExistence type="predicted"/>
<dbReference type="EMBL" id="JANBPG010002415">
    <property type="protein sequence ID" value="KAJ1885863.1"/>
    <property type="molecule type" value="Genomic_DNA"/>
</dbReference>
<reference evidence="1" key="1">
    <citation type="submission" date="2022-07" db="EMBL/GenBank/DDBJ databases">
        <title>Phylogenomic reconstructions and comparative analyses of Kickxellomycotina fungi.</title>
        <authorList>
            <person name="Reynolds N.K."/>
            <person name="Stajich J.E."/>
            <person name="Barry K."/>
            <person name="Grigoriev I.V."/>
            <person name="Crous P."/>
            <person name="Smith M.E."/>
        </authorList>
    </citation>
    <scope>NUCLEOTIDE SEQUENCE</scope>
    <source>
        <strain evidence="1">Benny 63K</strain>
    </source>
</reference>
<name>A0ACC1I5J1_9FUNG</name>
<sequence length="262" mass="28807">MAKQFALRTEYHQRMIDLAFLPALLGVARQSVAELELLRALIESLVRLCTFLTAYRPPAAEENATEVVNPQMVQLLELGVVDVILTCVRQDDQGVSSWAIGVMYEFVSRSPIMCSLWYLCMTREAAAAPAALTEVAQPENLRRVLAMFVSDNDAEAHYWSVALISRVSVLASTHRWIIHSPLPQAMAGVAEVLMPNSHLTLMSEMAGIILRLCHSIDVVPMMAKCPTIATMCFRLLTADAKSAHLSAIMAVINTTAMSCGFL</sequence>
<organism evidence="1 2">
    <name type="scientific">Kickxella alabastrina</name>
    <dbReference type="NCBI Taxonomy" id="61397"/>
    <lineage>
        <taxon>Eukaryota</taxon>
        <taxon>Fungi</taxon>
        <taxon>Fungi incertae sedis</taxon>
        <taxon>Zoopagomycota</taxon>
        <taxon>Kickxellomycotina</taxon>
        <taxon>Kickxellomycetes</taxon>
        <taxon>Kickxellales</taxon>
        <taxon>Kickxellaceae</taxon>
        <taxon>Kickxella</taxon>
    </lineage>
</organism>
<accession>A0ACC1I5J1</accession>
<evidence type="ECO:0000313" key="2">
    <source>
        <dbReference type="Proteomes" id="UP001150581"/>
    </source>
</evidence>
<evidence type="ECO:0000313" key="1">
    <source>
        <dbReference type="EMBL" id="KAJ1885863.1"/>
    </source>
</evidence>
<protein>
    <submittedName>
        <fullName evidence="1">Uncharacterized protein</fullName>
    </submittedName>
</protein>
<gene>
    <name evidence="1" type="ORF">LPJ66_009916</name>
</gene>
<dbReference type="Proteomes" id="UP001150581">
    <property type="component" value="Unassembled WGS sequence"/>
</dbReference>
<comment type="caution">
    <text evidence="1">The sequence shown here is derived from an EMBL/GenBank/DDBJ whole genome shotgun (WGS) entry which is preliminary data.</text>
</comment>